<reference evidence="7 8" key="1">
    <citation type="submission" date="2020-05" db="EMBL/GenBank/DDBJ databases">
        <title>Complete genome sequence of Deefgea sp. D17.</title>
        <authorList>
            <person name="Bae J.-W."/>
            <person name="Han J.E."/>
        </authorList>
    </citation>
    <scope>NUCLEOTIDE SEQUENCE [LARGE SCALE GENOMIC DNA]</scope>
    <source>
        <strain evidence="7 8">D17</strain>
    </source>
</reference>
<sequence length="809" mass="91055">MTSFSQYSYQRYAKPLGRVVATIVSMIIWPFTRLGIGIQHQQQLQKIAKGHLQWIGANSAGTIGLISSYRLHLRMALALNDEAEWDSHDQNSRGWRFDLALLLRYGWSLLIGHTVSQTEDRWPLLGLWLDNLQHAQIESQLQIWRQQSHQRRIAFVNPHCANLASKDPLYRGVLNSADLLLPDGSGVLLASRILKTPLQENTNGTDLFPILCQQWQKDGANLYLLGGRHGVAEEVARHLLRKYPGLHIAGTHHGYSASKDTPALIEDIQQSKADVLVVAMGVPLQDNWIACYQEDTGVPLAIGVGGLFDFLSGRIPRAPVWLRELGLEWCWRLLQEPSRMWQRYLVGNFTFLARVMRQKFQLAPKALLPNTREQHHELDHRPQAVVLTDYALWQGDDPIGTLLTPIVGHSLLELSLIRLVEQGVKLVHLFADEGYSAIATQLGKGERWGIEIRYYLSGQQLQTRRRLAALPLPEHVWLVAPGCLPSSNLTSSTQCQWELAKGIWSGWAYLNSKRLKLTLNQSQLPLPPNTALFNGLSLRNEQELNRALPELLKKAPPYIPDYQEIKHQVWLAAGVVCEKNVTLDGPVLIGRNCLIRQGSHIGPNVVIGEGCVLDRQVDIHNSLLKPFSYIAAQMSIGHSLVGNRKLHLVRDNTILHFKAEECLIDEMGKPLSHPSMAERVQAVVAFIWLRGHQQQFDLARWQNVANRLKKVIHGECHLIGLPVLPSKMDGTLARKSLRLGAIRLSELQAETLPAKGLSRAEQDCLTDLYGAAVPHHLNWEKLQHLVHTLKRGTKSTFYKSDIISPPSPL</sequence>
<dbReference type="InterPro" id="IPR029044">
    <property type="entry name" value="Nucleotide-diphossugar_trans"/>
</dbReference>
<dbReference type="RefSeq" id="WP_173534217.1">
    <property type="nucleotide sequence ID" value="NZ_CP054143.1"/>
</dbReference>
<feature type="transmembrane region" description="Helical" evidence="5">
    <location>
        <begin position="12"/>
        <end position="31"/>
    </location>
</feature>
<dbReference type="Pfam" id="PF25087">
    <property type="entry name" value="GMPPB_C"/>
    <property type="match status" value="1"/>
</dbReference>
<dbReference type="InterPro" id="IPR004629">
    <property type="entry name" value="WecG_TagA_CpsF"/>
</dbReference>
<dbReference type="KEGG" id="dee:HQN60_13875"/>
<dbReference type="SUPFAM" id="SSF53448">
    <property type="entry name" value="Nucleotide-diphospho-sugar transferases"/>
    <property type="match status" value="1"/>
</dbReference>
<dbReference type="InterPro" id="IPR056729">
    <property type="entry name" value="GMPPB_C"/>
</dbReference>
<name>A0A6M8SVV5_9NEIS</name>
<keyword evidence="2 7" id="KW-0808">Transferase</keyword>
<evidence type="ECO:0000313" key="8">
    <source>
        <dbReference type="Proteomes" id="UP000504844"/>
    </source>
</evidence>
<feature type="domain" description="Mannose-1-phosphate guanyltransferase C-terminal" evidence="6">
    <location>
        <begin position="584"/>
        <end position="644"/>
    </location>
</feature>
<dbReference type="PANTHER" id="PTHR34136:SF1">
    <property type="entry name" value="UDP-N-ACETYL-D-MANNOSAMINURONIC ACID TRANSFERASE"/>
    <property type="match status" value="1"/>
</dbReference>
<dbReference type="EMBL" id="CP054143">
    <property type="protein sequence ID" value="QKJ67716.1"/>
    <property type="molecule type" value="Genomic_DNA"/>
</dbReference>
<proteinExistence type="predicted"/>
<dbReference type="CDD" id="cd06533">
    <property type="entry name" value="Glyco_transf_WecG_TagA"/>
    <property type="match status" value="1"/>
</dbReference>
<dbReference type="Pfam" id="PF03808">
    <property type="entry name" value="Glyco_tran_WecG"/>
    <property type="match status" value="1"/>
</dbReference>
<organism evidence="7 8">
    <name type="scientific">Deefgea piscis</name>
    <dbReference type="NCBI Taxonomy" id="2739061"/>
    <lineage>
        <taxon>Bacteria</taxon>
        <taxon>Pseudomonadati</taxon>
        <taxon>Pseudomonadota</taxon>
        <taxon>Betaproteobacteria</taxon>
        <taxon>Neisseriales</taxon>
        <taxon>Chitinibacteraceae</taxon>
        <taxon>Deefgea</taxon>
    </lineage>
</organism>
<dbReference type="Proteomes" id="UP000504844">
    <property type="component" value="Chromosome"/>
</dbReference>
<gene>
    <name evidence="7" type="ORF">HQN60_13875</name>
</gene>
<dbReference type="GO" id="GO:0016758">
    <property type="term" value="F:hexosyltransferase activity"/>
    <property type="evidence" value="ECO:0007669"/>
    <property type="project" value="TreeGrafter"/>
</dbReference>
<dbReference type="Gene3D" id="2.160.10.10">
    <property type="entry name" value="Hexapeptide repeat proteins"/>
    <property type="match status" value="1"/>
</dbReference>
<keyword evidence="5" id="KW-1133">Transmembrane helix</keyword>
<keyword evidence="8" id="KW-1185">Reference proteome</keyword>
<evidence type="ECO:0000259" key="6">
    <source>
        <dbReference type="Pfam" id="PF25087"/>
    </source>
</evidence>
<evidence type="ECO:0000256" key="5">
    <source>
        <dbReference type="SAM" id="Phobius"/>
    </source>
</evidence>
<dbReference type="SUPFAM" id="SSF51161">
    <property type="entry name" value="Trimeric LpxA-like enzymes"/>
    <property type="match status" value="1"/>
</dbReference>
<keyword evidence="5" id="KW-0472">Membrane</keyword>
<evidence type="ECO:0000256" key="2">
    <source>
        <dbReference type="ARBA" id="ARBA00022679"/>
    </source>
</evidence>
<evidence type="ECO:0000313" key="7">
    <source>
        <dbReference type="EMBL" id="QKJ67716.1"/>
    </source>
</evidence>
<dbReference type="NCBIfam" id="TIGR00696">
    <property type="entry name" value="wecG_tagA_cpsF"/>
    <property type="match status" value="1"/>
</dbReference>
<dbReference type="AlphaFoldDB" id="A0A6M8SVV5"/>
<evidence type="ECO:0000256" key="4">
    <source>
        <dbReference type="ARBA" id="ARBA00023315"/>
    </source>
</evidence>
<protein>
    <submittedName>
        <fullName evidence="7">WecB/TagA/CpsF family glycosyltransferase</fullName>
    </submittedName>
</protein>
<evidence type="ECO:0000256" key="3">
    <source>
        <dbReference type="ARBA" id="ARBA00022737"/>
    </source>
</evidence>
<keyword evidence="4" id="KW-0012">Acyltransferase</keyword>
<accession>A0A6M8SVV5</accession>
<evidence type="ECO:0000256" key="1">
    <source>
        <dbReference type="ARBA" id="ARBA00022676"/>
    </source>
</evidence>
<dbReference type="PANTHER" id="PTHR34136">
    <property type="match status" value="1"/>
</dbReference>
<keyword evidence="3" id="KW-0677">Repeat</keyword>
<keyword evidence="5" id="KW-0812">Transmembrane</keyword>
<dbReference type="InterPro" id="IPR011004">
    <property type="entry name" value="Trimer_LpxA-like_sf"/>
</dbReference>
<keyword evidence="1" id="KW-0328">Glycosyltransferase</keyword>